<evidence type="ECO:0000256" key="1">
    <source>
        <dbReference type="SAM" id="MobiDB-lite"/>
    </source>
</evidence>
<organism evidence="2 3">
    <name type="scientific">Streptomyces thioluteus</name>
    <dbReference type="NCBI Taxonomy" id="66431"/>
    <lineage>
        <taxon>Bacteria</taxon>
        <taxon>Bacillati</taxon>
        <taxon>Actinomycetota</taxon>
        <taxon>Actinomycetes</taxon>
        <taxon>Kitasatosporales</taxon>
        <taxon>Streptomycetaceae</taxon>
        <taxon>Streptomyces</taxon>
    </lineage>
</organism>
<comment type="caution">
    <text evidence="2">The sequence shown here is derived from an EMBL/GenBank/DDBJ whole genome shotgun (WGS) entry which is preliminary data.</text>
</comment>
<sequence length="189" mass="20423">MGDGAGLARTRAGQHAHGPSSAVATGALLGVEPVEHGVGGLRHLGKRVVCVCWCHPGHAARFREATGTVVHRRGPAVVLMLAGNGERCTFYHRRQRSPTTARSLRSPMSRRDDVQHHLVRLLRTPQAQMEREGIEYTEVNIELDPESAVFVEKANGGKTRRCRPLLFADGSTLTTPSLAQVKAKIGVGV</sequence>
<keyword evidence="3" id="KW-1185">Reference proteome</keyword>
<evidence type="ECO:0000313" key="2">
    <source>
        <dbReference type="EMBL" id="GAA2936186.1"/>
    </source>
</evidence>
<reference evidence="3" key="1">
    <citation type="journal article" date="2019" name="Int. J. Syst. Evol. Microbiol.">
        <title>The Global Catalogue of Microorganisms (GCM) 10K type strain sequencing project: providing services to taxonomists for standard genome sequencing and annotation.</title>
        <authorList>
            <consortium name="The Broad Institute Genomics Platform"/>
            <consortium name="The Broad Institute Genome Sequencing Center for Infectious Disease"/>
            <person name="Wu L."/>
            <person name="Ma J."/>
        </authorList>
    </citation>
    <scope>NUCLEOTIDE SEQUENCE [LARGE SCALE GENOMIC DNA]</scope>
    <source>
        <strain evidence="3">JCM 4087</strain>
    </source>
</reference>
<accession>A0ABP6JL79</accession>
<evidence type="ECO:0000313" key="3">
    <source>
        <dbReference type="Proteomes" id="UP001501102"/>
    </source>
</evidence>
<proteinExistence type="predicted"/>
<dbReference type="Proteomes" id="UP001501102">
    <property type="component" value="Unassembled WGS sequence"/>
</dbReference>
<dbReference type="Gene3D" id="3.40.30.10">
    <property type="entry name" value="Glutaredoxin"/>
    <property type="match status" value="1"/>
</dbReference>
<gene>
    <name evidence="2" type="ORF">GCM10020221_34910</name>
</gene>
<dbReference type="EMBL" id="BAAAXZ010000132">
    <property type="protein sequence ID" value="GAA2936186.1"/>
    <property type="molecule type" value="Genomic_DNA"/>
</dbReference>
<feature type="region of interest" description="Disordered" evidence="1">
    <location>
        <begin position="1"/>
        <end position="20"/>
    </location>
</feature>
<protein>
    <submittedName>
        <fullName evidence="2">Uncharacterized protein</fullName>
    </submittedName>
</protein>
<name>A0ABP6JL79_STRTU</name>